<dbReference type="GO" id="GO:0000981">
    <property type="term" value="F:DNA-binding transcription factor activity, RNA polymerase II-specific"/>
    <property type="evidence" value="ECO:0007669"/>
    <property type="project" value="InterPro"/>
</dbReference>
<dbReference type="Pfam" id="PF00172">
    <property type="entry name" value="Zn_clus"/>
    <property type="match status" value="1"/>
</dbReference>
<keyword evidence="2" id="KW-0539">Nucleus</keyword>
<feature type="compositionally biased region" description="Low complexity" evidence="3">
    <location>
        <begin position="18"/>
        <end position="31"/>
    </location>
</feature>
<dbReference type="InterPro" id="IPR007219">
    <property type="entry name" value="XnlR_reg_dom"/>
</dbReference>
<keyword evidence="6" id="KW-1185">Reference proteome</keyword>
<dbReference type="InterPro" id="IPR053181">
    <property type="entry name" value="EcdB-like_regulator"/>
</dbReference>
<dbReference type="SUPFAM" id="SSF57701">
    <property type="entry name" value="Zn2/Cys6 DNA-binding domain"/>
    <property type="match status" value="1"/>
</dbReference>
<evidence type="ECO:0000313" key="5">
    <source>
        <dbReference type="EMBL" id="KAK6359164.1"/>
    </source>
</evidence>
<evidence type="ECO:0000313" key="6">
    <source>
        <dbReference type="Proteomes" id="UP001375240"/>
    </source>
</evidence>
<dbReference type="GO" id="GO:0008270">
    <property type="term" value="F:zinc ion binding"/>
    <property type="evidence" value="ECO:0007669"/>
    <property type="project" value="InterPro"/>
</dbReference>
<dbReference type="PANTHER" id="PTHR47785:SF6">
    <property type="entry name" value="ZN(II)2CYS6 TRANSCRIPTION FACTOR (EUROFUNG)"/>
    <property type="match status" value="1"/>
</dbReference>
<evidence type="ECO:0000256" key="2">
    <source>
        <dbReference type="ARBA" id="ARBA00023242"/>
    </source>
</evidence>
<dbReference type="Pfam" id="PF04082">
    <property type="entry name" value="Fungal_trans"/>
    <property type="match status" value="1"/>
</dbReference>
<sequence>MATAKRKHGEIAEATPRSLSLSNSYESSPEPGAATTQNSHGRSRPFIASQACDQCRLKKTKCDEDRSRCSTCMRNGLECRYAEAKPTKKDQTISKIYSSIYRLERKIEDVASLIRQQNGPFTDPPRDHPPVPVEITHGDGHKDRLSIANVLNASPVAKHARMHTDADALFAPVPSASNSTDHFADGARQMSFSAHRILQWPAIHALLPDFLQGSELVENYATKLEATRPPLPFTVSPSRHSTGSSDSERQDWLQSLPISVIRGLTEAYFNMFNTSNPILDRGYFYSATLSTVMESGFGYNIESCVLLVVLALGSMAVTAHREADFPLYPLHDGDYEGTPLGFVPPDWIDVTEEAEGLPSGLRFFNEQRKRFGFLMCGTGLEYVQCHLLAGLYYAQTVRVLDHWHMVNKAAVGCLMLLNGSQADSYNWDSWKCDMLARVFWNILMFESILVQELDVPPSGLSDYEDIVPLPKFPSYPVSGSKTVEENDTNYQYHFLAQAAHRKLLNRMRNSIYTYEPGMQQFPSIALSRELQLQLDRWRSTHPPFIQQDPQNSNIHSPTSPTKLASHIMSAMLHGRYLIGMHLMRRPFVYKVLHVPAGEIISSDVLDEVRRCLENAVDWPQITGVFEKARTAIPIKFGFGSQFLGQLLLFKGVEQSLREEVRACLPAGWEDWVGKVFAYLRAIALESPALARDVYILETLYHEHDPK</sequence>
<dbReference type="InterPro" id="IPR036864">
    <property type="entry name" value="Zn2-C6_fun-type_DNA-bd_sf"/>
</dbReference>
<dbReference type="Proteomes" id="UP001375240">
    <property type="component" value="Unassembled WGS sequence"/>
</dbReference>
<keyword evidence="1" id="KW-0479">Metal-binding</keyword>
<gene>
    <name evidence="5" type="ORF">TWF696_000331</name>
</gene>
<dbReference type="EMBL" id="JAVHNQ010000001">
    <property type="protein sequence ID" value="KAK6359164.1"/>
    <property type="molecule type" value="Genomic_DNA"/>
</dbReference>
<dbReference type="GO" id="GO:0003677">
    <property type="term" value="F:DNA binding"/>
    <property type="evidence" value="ECO:0007669"/>
    <property type="project" value="InterPro"/>
</dbReference>
<accession>A0AAV9VDB4</accession>
<evidence type="ECO:0000259" key="4">
    <source>
        <dbReference type="PROSITE" id="PS50048"/>
    </source>
</evidence>
<reference evidence="5 6" key="1">
    <citation type="submission" date="2019-10" db="EMBL/GenBank/DDBJ databases">
        <authorList>
            <person name="Palmer J.M."/>
        </authorList>
    </citation>
    <scope>NUCLEOTIDE SEQUENCE [LARGE SCALE GENOMIC DNA]</scope>
    <source>
        <strain evidence="5 6">TWF696</strain>
    </source>
</reference>
<dbReference type="CDD" id="cd00067">
    <property type="entry name" value="GAL4"/>
    <property type="match status" value="1"/>
</dbReference>
<evidence type="ECO:0000256" key="1">
    <source>
        <dbReference type="ARBA" id="ARBA00022723"/>
    </source>
</evidence>
<dbReference type="Gene3D" id="4.10.240.10">
    <property type="entry name" value="Zn(2)-C6 fungal-type DNA-binding domain"/>
    <property type="match status" value="1"/>
</dbReference>
<name>A0AAV9VDB4_9PEZI</name>
<comment type="caution">
    <text evidence="5">The sequence shown here is derived from an EMBL/GenBank/DDBJ whole genome shotgun (WGS) entry which is preliminary data.</text>
</comment>
<organism evidence="5 6">
    <name type="scientific">Orbilia brochopaga</name>
    <dbReference type="NCBI Taxonomy" id="3140254"/>
    <lineage>
        <taxon>Eukaryota</taxon>
        <taxon>Fungi</taxon>
        <taxon>Dikarya</taxon>
        <taxon>Ascomycota</taxon>
        <taxon>Pezizomycotina</taxon>
        <taxon>Orbiliomycetes</taxon>
        <taxon>Orbiliales</taxon>
        <taxon>Orbiliaceae</taxon>
        <taxon>Orbilia</taxon>
    </lineage>
</organism>
<dbReference type="AlphaFoldDB" id="A0AAV9VDB4"/>
<proteinExistence type="predicted"/>
<feature type="region of interest" description="Disordered" evidence="3">
    <location>
        <begin position="1"/>
        <end position="42"/>
    </location>
</feature>
<dbReference type="PANTHER" id="PTHR47785">
    <property type="entry name" value="ZN(II)2CYS6 TRANSCRIPTION FACTOR (EUROFUNG)-RELATED-RELATED"/>
    <property type="match status" value="1"/>
</dbReference>
<dbReference type="SMART" id="SM00066">
    <property type="entry name" value="GAL4"/>
    <property type="match status" value="1"/>
</dbReference>
<evidence type="ECO:0000256" key="3">
    <source>
        <dbReference type="SAM" id="MobiDB-lite"/>
    </source>
</evidence>
<dbReference type="InterPro" id="IPR001138">
    <property type="entry name" value="Zn2Cys6_DnaBD"/>
</dbReference>
<dbReference type="GO" id="GO:0006351">
    <property type="term" value="P:DNA-templated transcription"/>
    <property type="evidence" value="ECO:0007669"/>
    <property type="project" value="InterPro"/>
</dbReference>
<feature type="domain" description="Zn(2)-C6 fungal-type" evidence="4">
    <location>
        <begin position="51"/>
        <end position="81"/>
    </location>
</feature>
<dbReference type="CDD" id="cd12148">
    <property type="entry name" value="fungal_TF_MHR"/>
    <property type="match status" value="1"/>
</dbReference>
<dbReference type="PROSITE" id="PS00463">
    <property type="entry name" value="ZN2_CY6_FUNGAL_1"/>
    <property type="match status" value="1"/>
</dbReference>
<dbReference type="PROSITE" id="PS50048">
    <property type="entry name" value="ZN2_CY6_FUNGAL_2"/>
    <property type="match status" value="1"/>
</dbReference>
<protein>
    <recommendedName>
        <fullName evidence="4">Zn(2)-C6 fungal-type domain-containing protein</fullName>
    </recommendedName>
</protein>